<dbReference type="OrthoDB" id="95460at2"/>
<dbReference type="InterPro" id="IPR051541">
    <property type="entry name" value="PTS_SugarTrans_NitroReg"/>
</dbReference>
<feature type="domain" description="PTS EIIA type-2" evidence="1">
    <location>
        <begin position="1"/>
        <end position="149"/>
    </location>
</feature>
<gene>
    <name evidence="2" type="ORF">GCM10011499_10660</name>
</gene>
<sequence length="162" mass="17635">MALSSVSFEIEFTIDNLSKSRKAALSTLGQRIGTLRPAIFAHDITRCFLAREMLGSTAIGSGVAAPHTIFEQVCPPLIHVTHLKHPVDFRAEDARPVDVLLCAVGNRHDIRWLHIALPRLARLAKLPHLAAKLRAAKSGCAVEDILASVGIYSERTMPKKAA</sequence>
<dbReference type="Pfam" id="PF00359">
    <property type="entry name" value="PTS_EIIA_2"/>
    <property type="match status" value="1"/>
</dbReference>
<dbReference type="EMBL" id="BMKB01000002">
    <property type="protein sequence ID" value="GGA42978.1"/>
    <property type="molecule type" value="Genomic_DNA"/>
</dbReference>
<dbReference type="PANTHER" id="PTHR47738">
    <property type="entry name" value="PTS SYSTEM FRUCTOSE-LIKE EIIA COMPONENT-RELATED"/>
    <property type="match status" value="1"/>
</dbReference>
<keyword evidence="3" id="KW-1185">Reference proteome</keyword>
<dbReference type="PROSITE" id="PS51094">
    <property type="entry name" value="PTS_EIIA_TYPE_2"/>
    <property type="match status" value="1"/>
</dbReference>
<dbReference type="InterPro" id="IPR016152">
    <property type="entry name" value="PTrfase/Anion_transptr"/>
</dbReference>
<dbReference type="Gene3D" id="3.40.930.10">
    <property type="entry name" value="Mannitol-specific EII, Chain A"/>
    <property type="match status" value="1"/>
</dbReference>
<organism evidence="2 3">
    <name type="scientific">Pelagibacterium lentulum</name>
    <dbReference type="NCBI Taxonomy" id="2029865"/>
    <lineage>
        <taxon>Bacteria</taxon>
        <taxon>Pseudomonadati</taxon>
        <taxon>Pseudomonadota</taxon>
        <taxon>Alphaproteobacteria</taxon>
        <taxon>Hyphomicrobiales</taxon>
        <taxon>Devosiaceae</taxon>
        <taxon>Pelagibacterium</taxon>
    </lineage>
</organism>
<reference evidence="2 3" key="1">
    <citation type="journal article" date="2014" name="Int. J. Syst. Evol. Microbiol.">
        <title>Complete genome sequence of Corynebacterium casei LMG S-19264T (=DSM 44701T), isolated from a smear-ripened cheese.</title>
        <authorList>
            <consortium name="US DOE Joint Genome Institute (JGI-PGF)"/>
            <person name="Walter F."/>
            <person name="Albersmeier A."/>
            <person name="Kalinowski J."/>
            <person name="Ruckert C."/>
        </authorList>
    </citation>
    <scope>NUCLEOTIDE SEQUENCE [LARGE SCALE GENOMIC DNA]</scope>
    <source>
        <strain evidence="2 3">CGMCC 1.15896</strain>
    </source>
</reference>
<dbReference type="AlphaFoldDB" id="A0A916VVZ9"/>
<dbReference type="PANTHER" id="PTHR47738:SF1">
    <property type="entry name" value="NITROGEN REGULATORY PROTEIN"/>
    <property type="match status" value="1"/>
</dbReference>
<evidence type="ECO:0000313" key="3">
    <source>
        <dbReference type="Proteomes" id="UP000596977"/>
    </source>
</evidence>
<dbReference type="InterPro" id="IPR002178">
    <property type="entry name" value="PTS_EIIA_type-2_dom"/>
</dbReference>
<dbReference type="GO" id="GO:0030295">
    <property type="term" value="F:protein kinase activator activity"/>
    <property type="evidence" value="ECO:0007669"/>
    <property type="project" value="TreeGrafter"/>
</dbReference>
<accession>A0A916VVZ9</accession>
<protein>
    <recommendedName>
        <fullName evidence="1">PTS EIIA type-2 domain-containing protein</fullName>
    </recommendedName>
</protein>
<dbReference type="RefSeq" id="WP_127072586.1">
    <property type="nucleotide sequence ID" value="NZ_BMKB01000002.1"/>
</dbReference>
<comment type="caution">
    <text evidence="2">The sequence shown here is derived from an EMBL/GenBank/DDBJ whole genome shotgun (WGS) entry which is preliminary data.</text>
</comment>
<name>A0A916VVZ9_9HYPH</name>
<evidence type="ECO:0000259" key="1">
    <source>
        <dbReference type="PROSITE" id="PS51094"/>
    </source>
</evidence>
<proteinExistence type="predicted"/>
<evidence type="ECO:0000313" key="2">
    <source>
        <dbReference type="EMBL" id="GGA42978.1"/>
    </source>
</evidence>
<dbReference type="SUPFAM" id="SSF55804">
    <property type="entry name" value="Phoshotransferase/anion transport protein"/>
    <property type="match status" value="1"/>
</dbReference>
<dbReference type="Proteomes" id="UP000596977">
    <property type="component" value="Unassembled WGS sequence"/>
</dbReference>